<feature type="compositionally biased region" description="Basic and acidic residues" evidence="1">
    <location>
        <begin position="65"/>
        <end position="80"/>
    </location>
</feature>
<keyword evidence="3" id="KW-1185">Reference proteome</keyword>
<evidence type="ECO:0000256" key="1">
    <source>
        <dbReference type="SAM" id="MobiDB-lite"/>
    </source>
</evidence>
<feature type="region of interest" description="Disordered" evidence="1">
    <location>
        <begin position="1"/>
        <end position="28"/>
    </location>
</feature>
<comment type="caution">
    <text evidence="2">The sequence shown here is derived from an EMBL/GenBank/DDBJ whole genome shotgun (WGS) entry which is preliminary data.</text>
</comment>
<feature type="compositionally biased region" description="Basic residues" evidence="1">
    <location>
        <begin position="81"/>
        <end position="90"/>
    </location>
</feature>
<protein>
    <submittedName>
        <fullName evidence="2">Uncharacterized protein</fullName>
    </submittedName>
</protein>
<feature type="region of interest" description="Disordered" evidence="1">
    <location>
        <begin position="53"/>
        <end position="103"/>
    </location>
</feature>
<gene>
    <name evidence="2" type="ORF">OUZ56_009054</name>
</gene>
<name>A0ABR0AF88_9CRUS</name>
<reference evidence="2 3" key="1">
    <citation type="journal article" date="2023" name="Nucleic Acids Res.">
        <title>The hologenome of Daphnia magna reveals possible DNA methylation and microbiome-mediated evolution of the host genome.</title>
        <authorList>
            <person name="Chaturvedi A."/>
            <person name="Li X."/>
            <person name="Dhandapani V."/>
            <person name="Marshall H."/>
            <person name="Kissane S."/>
            <person name="Cuenca-Cambronero M."/>
            <person name="Asole G."/>
            <person name="Calvet F."/>
            <person name="Ruiz-Romero M."/>
            <person name="Marangio P."/>
            <person name="Guigo R."/>
            <person name="Rago D."/>
            <person name="Mirbahai L."/>
            <person name="Eastwood N."/>
            <person name="Colbourne J.K."/>
            <person name="Zhou J."/>
            <person name="Mallon E."/>
            <person name="Orsini L."/>
        </authorList>
    </citation>
    <scope>NUCLEOTIDE SEQUENCE [LARGE SCALE GENOMIC DNA]</scope>
    <source>
        <strain evidence="2">LRV0_1</strain>
    </source>
</reference>
<sequence length="103" mass="12136">MLKRQQRAAQRKSFLNSRSRRENEVAVNPVTNEEELKHFSSYTESIPKLKRLDDVRRRSASGQKTSEKMKRDVEEELHTEGKKKKKKKKRVDCIFLGKLPATH</sequence>
<dbReference type="EMBL" id="JAOYFB010000037">
    <property type="protein sequence ID" value="KAK4023653.1"/>
    <property type="molecule type" value="Genomic_DNA"/>
</dbReference>
<proteinExistence type="predicted"/>
<feature type="compositionally biased region" description="Basic residues" evidence="1">
    <location>
        <begin position="1"/>
        <end position="10"/>
    </location>
</feature>
<organism evidence="2 3">
    <name type="scientific">Daphnia magna</name>
    <dbReference type="NCBI Taxonomy" id="35525"/>
    <lineage>
        <taxon>Eukaryota</taxon>
        <taxon>Metazoa</taxon>
        <taxon>Ecdysozoa</taxon>
        <taxon>Arthropoda</taxon>
        <taxon>Crustacea</taxon>
        <taxon>Branchiopoda</taxon>
        <taxon>Diplostraca</taxon>
        <taxon>Cladocera</taxon>
        <taxon>Anomopoda</taxon>
        <taxon>Daphniidae</taxon>
        <taxon>Daphnia</taxon>
    </lineage>
</organism>
<accession>A0ABR0AF88</accession>
<dbReference type="Proteomes" id="UP001234178">
    <property type="component" value="Unassembled WGS sequence"/>
</dbReference>
<evidence type="ECO:0000313" key="3">
    <source>
        <dbReference type="Proteomes" id="UP001234178"/>
    </source>
</evidence>
<evidence type="ECO:0000313" key="2">
    <source>
        <dbReference type="EMBL" id="KAK4023653.1"/>
    </source>
</evidence>